<name>A0A9P5K1I8_9AGAM</name>
<dbReference type="OrthoDB" id="2662290at2759"/>
<accession>A0A9P5K1I8</accession>
<reference evidence="2" key="2">
    <citation type="journal article" date="2020" name="Nat. Commun.">
        <title>Large-scale genome sequencing of mycorrhizal fungi provides insights into the early evolution of symbiotic traits.</title>
        <authorList>
            <person name="Miyauchi S."/>
            <person name="Kiss E."/>
            <person name="Kuo A."/>
            <person name="Drula E."/>
            <person name="Kohler A."/>
            <person name="Sanchez-Garcia M."/>
            <person name="Morin E."/>
            <person name="Andreopoulos B."/>
            <person name="Barry K.W."/>
            <person name="Bonito G."/>
            <person name="Buee M."/>
            <person name="Carver A."/>
            <person name="Chen C."/>
            <person name="Cichocki N."/>
            <person name="Clum A."/>
            <person name="Culley D."/>
            <person name="Crous P.W."/>
            <person name="Fauchery L."/>
            <person name="Girlanda M."/>
            <person name="Hayes R.D."/>
            <person name="Keri Z."/>
            <person name="LaButti K."/>
            <person name="Lipzen A."/>
            <person name="Lombard V."/>
            <person name="Magnuson J."/>
            <person name="Maillard F."/>
            <person name="Murat C."/>
            <person name="Nolan M."/>
            <person name="Ohm R.A."/>
            <person name="Pangilinan J."/>
            <person name="Pereira M.F."/>
            <person name="Perotto S."/>
            <person name="Peter M."/>
            <person name="Pfister S."/>
            <person name="Riley R."/>
            <person name="Sitrit Y."/>
            <person name="Stielow J.B."/>
            <person name="Szollosi G."/>
            <person name="Zifcakova L."/>
            <person name="Stursova M."/>
            <person name="Spatafora J.W."/>
            <person name="Tedersoo L."/>
            <person name="Vaario L.M."/>
            <person name="Yamada A."/>
            <person name="Yan M."/>
            <person name="Wang P."/>
            <person name="Xu J."/>
            <person name="Bruns T."/>
            <person name="Baldrian P."/>
            <person name="Vilgalys R."/>
            <person name="Dunand C."/>
            <person name="Henrissat B."/>
            <person name="Grigoriev I.V."/>
            <person name="Hibbett D."/>
            <person name="Nagy L.G."/>
            <person name="Martin F.M."/>
        </authorList>
    </citation>
    <scope>NUCLEOTIDE SEQUENCE</scope>
    <source>
        <strain evidence="2">Prilba</strain>
    </source>
</reference>
<dbReference type="AlphaFoldDB" id="A0A9P5K1I8"/>
<comment type="caution">
    <text evidence="2">The sequence shown here is derived from an EMBL/GenBank/DDBJ whole genome shotgun (WGS) entry which is preliminary data.</text>
</comment>
<organism evidence="2 3">
    <name type="scientific">Russula ochroleuca</name>
    <dbReference type="NCBI Taxonomy" id="152965"/>
    <lineage>
        <taxon>Eukaryota</taxon>
        <taxon>Fungi</taxon>
        <taxon>Dikarya</taxon>
        <taxon>Basidiomycota</taxon>
        <taxon>Agaricomycotina</taxon>
        <taxon>Agaricomycetes</taxon>
        <taxon>Russulales</taxon>
        <taxon>Russulaceae</taxon>
        <taxon>Russula</taxon>
    </lineage>
</organism>
<evidence type="ECO:0000313" key="3">
    <source>
        <dbReference type="Proteomes" id="UP000759537"/>
    </source>
</evidence>
<dbReference type="Proteomes" id="UP000759537">
    <property type="component" value="Unassembled WGS sequence"/>
</dbReference>
<protein>
    <submittedName>
        <fullName evidence="2">Uncharacterized protein</fullName>
    </submittedName>
</protein>
<sequence>MPVDQPVNVYQEQLSSQYLGIALWNPNPVKRLYDCGHISIGDVGYLCDGDFIRMFNVTLPWNDPSNTKLGKPEEYKTLEQGHFVNVRDIELGEVEYFSSHVSTEESAGNVYATTPEDRGALLSLPHGGLRTDVIRTKVFEEYVRDNADSWYTWAQNHKLGVERMEDLILVTGCTLVTSWAAAVFDNHTTPEDATSISLHAQKFESGGAEFFWRNRHGNIDYHNSHFNSLANDKQYLPRNQCVFIRVCRAKYTVFETQHLRAVAEPLPSDPNNRWERTSFQTNNLRAA</sequence>
<keyword evidence="3" id="KW-1185">Reference proteome</keyword>
<evidence type="ECO:0000256" key="1">
    <source>
        <dbReference type="SAM" id="MobiDB-lite"/>
    </source>
</evidence>
<evidence type="ECO:0000313" key="2">
    <source>
        <dbReference type="EMBL" id="KAF8474361.1"/>
    </source>
</evidence>
<dbReference type="EMBL" id="WHVB01000017">
    <property type="protein sequence ID" value="KAF8474361.1"/>
    <property type="molecule type" value="Genomic_DNA"/>
</dbReference>
<feature type="region of interest" description="Disordered" evidence="1">
    <location>
        <begin position="266"/>
        <end position="287"/>
    </location>
</feature>
<feature type="compositionally biased region" description="Polar residues" evidence="1">
    <location>
        <begin position="277"/>
        <end position="287"/>
    </location>
</feature>
<feature type="non-terminal residue" evidence="2">
    <location>
        <position position="287"/>
    </location>
</feature>
<proteinExistence type="predicted"/>
<reference evidence="2" key="1">
    <citation type="submission" date="2019-10" db="EMBL/GenBank/DDBJ databases">
        <authorList>
            <consortium name="DOE Joint Genome Institute"/>
            <person name="Kuo A."/>
            <person name="Miyauchi S."/>
            <person name="Kiss E."/>
            <person name="Drula E."/>
            <person name="Kohler A."/>
            <person name="Sanchez-Garcia M."/>
            <person name="Andreopoulos B."/>
            <person name="Barry K.W."/>
            <person name="Bonito G."/>
            <person name="Buee M."/>
            <person name="Carver A."/>
            <person name="Chen C."/>
            <person name="Cichocki N."/>
            <person name="Clum A."/>
            <person name="Culley D."/>
            <person name="Crous P.W."/>
            <person name="Fauchery L."/>
            <person name="Girlanda M."/>
            <person name="Hayes R."/>
            <person name="Keri Z."/>
            <person name="LaButti K."/>
            <person name="Lipzen A."/>
            <person name="Lombard V."/>
            <person name="Magnuson J."/>
            <person name="Maillard F."/>
            <person name="Morin E."/>
            <person name="Murat C."/>
            <person name="Nolan M."/>
            <person name="Ohm R."/>
            <person name="Pangilinan J."/>
            <person name="Pereira M."/>
            <person name="Perotto S."/>
            <person name="Peter M."/>
            <person name="Riley R."/>
            <person name="Sitrit Y."/>
            <person name="Stielow B."/>
            <person name="Szollosi G."/>
            <person name="Zifcakova L."/>
            <person name="Stursova M."/>
            <person name="Spatafora J.W."/>
            <person name="Tedersoo L."/>
            <person name="Vaario L.-M."/>
            <person name="Yamada A."/>
            <person name="Yan M."/>
            <person name="Wang P."/>
            <person name="Xu J."/>
            <person name="Bruns T."/>
            <person name="Baldrian P."/>
            <person name="Vilgalys R."/>
            <person name="Henrissat B."/>
            <person name="Grigoriev I.V."/>
            <person name="Hibbett D."/>
            <person name="Nagy L.G."/>
            <person name="Martin F.M."/>
        </authorList>
    </citation>
    <scope>NUCLEOTIDE SEQUENCE</scope>
    <source>
        <strain evidence="2">Prilba</strain>
    </source>
</reference>
<gene>
    <name evidence="2" type="ORF">DFH94DRAFT_673102</name>
</gene>